<dbReference type="Proteomes" id="UP000190341">
    <property type="component" value="Unassembled WGS sequence"/>
</dbReference>
<sequence>MSAKVTIKSEPQSRYVTTKAGQKQVHYQNAELETKQMRVQLEVEIDSPQQAYKQSGVYDWDVEADVIPGRYGPELARRMTLVPVAEAPKRAA</sequence>
<proteinExistence type="predicted"/>
<gene>
    <name evidence="1" type="ORF">SAMN06296058_0011</name>
</gene>
<keyword evidence="2" id="KW-1185">Reference proteome</keyword>
<dbReference type="AlphaFoldDB" id="A0A1T5IJN7"/>
<dbReference type="OrthoDB" id="6043830at2"/>
<protein>
    <submittedName>
        <fullName evidence="1">Uncharacterized protein</fullName>
    </submittedName>
</protein>
<name>A0A1T5IJN7_9GAMM</name>
<dbReference type="RefSeq" id="WP_079722469.1">
    <property type="nucleotide sequence ID" value="NZ_BMCL01000003.1"/>
</dbReference>
<evidence type="ECO:0000313" key="1">
    <source>
        <dbReference type="EMBL" id="SKC39329.1"/>
    </source>
</evidence>
<dbReference type="STRING" id="428993.SAMN06296058_0011"/>
<organism evidence="1 2">
    <name type="scientific">Pseudoxanthomonas indica</name>
    <dbReference type="NCBI Taxonomy" id="428993"/>
    <lineage>
        <taxon>Bacteria</taxon>
        <taxon>Pseudomonadati</taxon>
        <taxon>Pseudomonadota</taxon>
        <taxon>Gammaproteobacteria</taxon>
        <taxon>Lysobacterales</taxon>
        <taxon>Lysobacteraceae</taxon>
        <taxon>Pseudoxanthomonas</taxon>
    </lineage>
</organism>
<reference evidence="1 2" key="1">
    <citation type="submission" date="2017-02" db="EMBL/GenBank/DDBJ databases">
        <authorList>
            <person name="Peterson S.W."/>
        </authorList>
    </citation>
    <scope>NUCLEOTIDE SEQUENCE [LARGE SCALE GENOMIC DNA]</scope>
    <source>
        <strain evidence="1 2">P15</strain>
    </source>
</reference>
<dbReference type="EMBL" id="FUZV01000001">
    <property type="protein sequence ID" value="SKC39329.1"/>
    <property type="molecule type" value="Genomic_DNA"/>
</dbReference>
<accession>A0A1T5IJN7</accession>
<evidence type="ECO:0000313" key="2">
    <source>
        <dbReference type="Proteomes" id="UP000190341"/>
    </source>
</evidence>